<evidence type="ECO:0000313" key="7">
    <source>
        <dbReference type="EMBL" id="GAU23518.1"/>
    </source>
</evidence>
<evidence type="ECO:0000256" key="1">
    <source>
        <dbReference type="ARBA" id="ARBA00023015"/>
    </source>
</evidence>
<evidence type="ECO:0000256" key="5">
    <source>
        <dbReference type="SAM" id="MobiDB-lite"/>
    </source>
</evidence>
<dbReference type="PANTHER" id="PTHR31079">
    <property type="entry name" value="NAC DOMAIN-CONTAINING PROTEIN 73"/>
    <property type="match status" value="1"/>
</dbReference>
<keyword evidence="1" id="KW-0805">Transcription regulation</keyword>
<dbReference type="Pfam" id="PF02365">
    <property type="entry name" value="NAM"/>
    <property type="match status" value="1"/>
</dbReference>
<reference evidence="8" key="1">
    <citation type="journal article" date="2017" name="Front. Plant Sci.">
        <title>Climate Clever Clovers: New Paradigm to Reduce the Environmental Footprint of Ruminants by Breeding Low Methanogenic Forages Utilizing Haplotype Variation.</title>
        <authorList>
            <person name="Kaur P."/>
            <person name="Appels R."/>
            <person name="Bayer P.E."/>
            <person name="Keeble-Gagnere G."/>
            <person name="Wang J."/>
            <person name="Hirakawa H."/>
            <person name="Shirasawa K."/>
            <person name="Vercoe P."/>
            <person name="Stefanova K."/>
            <person name="Durmic Z."/>
            <person name="Nichols P."/>
            <person name="Revell C."/>
            <person name="Isobe S.N."/>
            <person name="Edwards D."/>
            <person name="Erskine W."/>
        </authorList>
    </citation>
    <scope>NUCLEOTIDE SEQUENCE [LARGE SCALE GENOMIC DNA]</scope>
    <source>
        <strain evidence="8">cv. Daliak</strain>
    </source>
</reference>
<feature type="compositionally biased region" description="Polar residues" evidence="5">
    <location>
        <begin position="396"/>
        <end position="408"/>
    </location>
</feature>
<dbReference type="Proteomes" id="UP000242715">
    <property type="component" value="Unassembled WGS sequence"/>
</dbReference>
<evidence type="ECO:0000313" key="8">
    <source>
        <dbReference type="Proteomes" id="UP000242715"/>
    </source>
</evidence>
<dbReference type="GO" id="GO:0005634">
    <property type="term" value="C:nucleus"/>
    <property type="evidence" value="ECO:0007669"/>
    <property type="project" value="TreeGrafter"/>
</dbReference>
<gene>
    <name evidence="7" type="ORF">TSUD_39970</name>
</gene>
<dbReference type="GO" id="GO:0003700">
    <property type="term" value="F:DNA-binding transcription factor activity"/>
    <property type="evidence" value="ECO:0007669"/>
    <property type="project" value="InterPro"/>
</dbReference>
<name>A0A2Z6LYW7_TRISU</name>
<dbReference type="Gene3D" id="2.170.150.80">
    <property type="entry name" value="NAC domain"/>
    <property type="match status" value="1"/>
</dbReference>
<keyword evidence="4" id="KW-0539">Nucleus</keyword>
<proteinExistence type="predicted"/>
<keyword evidence="8" id="KW-1185">Reference proteome</keyword>
<sequence>MAGVSWLVDKKTIATRIKYASTATAEVHFESNPCISCPNCHHVIDNNNLKQQFPGLPKGVKFDPSDQDVMSHLLAKVGAGDSEPHPFIDEFITTIEEDNGICYTHPQHLPGVSQDGSVAHFFFHKAVKAYSSGGRKRRRLFDQDFGELRWHKTGKTRRIFLDGIQKGCKKIMVLYTTPSNGEKAEKTNWIVHQYHLGREEDEKEGEYVVSKIFYQQQQPVKLGKKDDKDVPETSGEASIARVVDPVTPNFVTPELPCDKKQCSDVNQEQESQQEPQHISEILPNVHQWLLDTQNDREECSNVNQEQESHHMNQEQEPHQMNQEQEPHHFSQILPNIPQWLLDSPDDHGELPNIDQLMVESQNIEGIDDIDLSLNLFSSQQFAGESPFMFHFLPSQSPKRNVDQPSLSGSAHLGEQSQKDIEECQNPNFDTTKNNVGECQNLDPDTGNVNLDPQPSDFNLSHLDFSSQDSYTAWGGSINNTFK</sequence>
<dbReference type="EMBL" id="DF973271">
    <property type="protein sequence ID" value="GAU23518.1"/>
    <property type="molecule type" value="Genomic_DNA"/>
</dbReference>
<dbReference type="PANTHER" id="PTHR31079:SF45">
    <property type="entry name" value="NAC TRANSCRIPTION FACTOR-LIKE PROTEIN"/>
    <property type="match status" value="1"/>
</dbReference>
<dbReference type="GO" id="GO:0000976">
    <property type="term" value="F:transcription cis-regulatory region binding"/>
    <property type="evidence" value="ECO:0007669"/>
    <property type="project" value="TreeGrafter"/>
</dbReference>
<dbReference type="OrthoDB" id="1393227at2759"/>
<feature type="domain" description="NAC" evidence="6">
    <location>
        <begin position="56"/>
        <end position="215"/>
    </location>
</feature>
<organism evidence="7 8">
    <name type="scientific">Trifolium subterraneum</name>
    <name type="common">Subterranean clover</name>
    <dbReference type="NCBI Taxonomy" id="3900"/>
    <lineage>
        <taxon>Eukaryota</taxon>
        <taxon>Viridiplantae</taxon>
        <taxon>Streptophyta</taxon>
        <taxon>Embryophyta</taxon>
        <taxon>Tracheophyta</taxon>
        <taxon>Spermatophyta</taxon>
        <taxon>Magnoliopsida</taxon>
        <taxon>eudicotyledons</taxon>
        <taxon>Gunneridae</taxon>
        <taxon>Pentapetalae</taxon>
        <taxon>rosids</taxon>
        <taxon>fabids</taxon>
        <taxon>Fabales</taxon>
        <taxon>Fabaceae</taxon>
        <taxon>Papilionoideae</taxon>
        <taxon>50 kb inversion clade</taxon>
        <taxon>NPAAA clade</taxon>
        <taxon>Hologalegina</taxon>
        <taxon>IRL clade</taxon>
        <taxon>Trifolieae</taxon>
        <taxon>Trifolium</taxon>
    </lineage>
</organism>
<dbReference type="InterPro" id="IPR036093">
    <property type="entry name" value="NAC_dom_sf"/>
</dbReference>
<protein>
    <recommendedName>
        <fullName evidence="6">NAC domain-containing protein</fullName>
    </recommendedName>
</protein>
<evidence type="ECO:0000256" key="4">
    <source>
        <dbReference type="ARBA" id="ARBA00023242"/>
    </source>
</evidence>
<evidence type="ECO:0000259" key="6">
    <source>
        <dbReference type="PROSITE" id="PS51005"/>
    </source>
</evidence>
<dbReference type="FunFam" id="2.170.150.80:FF:000009">
    <property type="entry name" value="NAC domain-containing protein 8"/>
    <property type="match status" value="1"/>
</dbReference>
<dbReference type="InterPro" id="IPR044799">
    <property type="entry name" value="SOG1-like"/>
</dbReference>
<accession>A0A2Z6LYW7</accession>
<evidence type="ECO:0000256" key="2">
    <source>
        <dbReference type="ARBA" id="ARBA00023125"/>
    </source>
</evidence>
<dbReference type="SUPFAM" id="SSF101941">
    <property type="entry name" value="NAC domain"/>
    <property type="match status" value="1"/>
</dbReference>
<dbReference type="AlphaFoldDB" id="A0A2Z6LYW7"/>
<keyword evidence="2" id="KW-0238">DNA-binding</keyword>
<dbReference type="InterPro" id="IPR003441">
    <property type="entry name" value="NAC-dom"/>
</dbReference>
<keyword evidence="3" id="KW-0804">Transcription</keyword>
<evidence type="ECO:0000256" key="3">
    <source>
        <dbReference type="ARBA" id="ARBA00023163"/>
    </source>
</evidence>
<dbReference type="PROSITE" id="PS51005">
    <property type="entry name" value="NAC"/>
    <property type="match status" value="1"/>
</dbReference>
<feature type="region of interest" description="Disordered" evidence="5">
    <location>
        <begin position="396"/>
        <end position="418"/>
    </location>
</feature>